<keyword evidence="12" id="KW-1185">Reference proteome</keyword>
<evidence type="ECO:0000313" key="12">
    <source>
        <dbReference type="Proteomes" id="UP000276437"/>
    </source>
</evidence>
<dbReference type="PROSITE" id="PS00705">
    <property type="entry name" value="PROK_CO2_ANHYDRASE_2"/>
    <property type="match status" value="1"/>
</dbReference>
<evidence type="ECO:0000256" key="5">
    <source>
        <dbReference type="ARBA" id="ARBA00023239"/>
    </source>
</evidence>
<dbReference type="GO" id="GO:0008270">
    <property type="term" value="F:zinc ion binding"/>
    <property type="evidence" value="ECO:0007669"/>
    <property type="project" value="UniProtKB-UniRule"/>
</dbReference>
<feature type="binding site" evidence="8">
    <location>
        <position position="76"/>
    </location>
    <ligand>
        <name>Zn(2+)</name>
        <dbReference type="ChEBI" id="CHEBI:29105"/>
    </ligand>
</feature>
<feature type="binding site" evidence="8">
    <location>
        <position position="78"/>
    </location>
    <ligand>
        <name>Zn(2+)</name>
        <dbReference type="ChEBI" id="CHEBI:29105"/>
    </ligand>
</feature>
<dbReference type="PANTHER" id="PTHR11002:SF79">
    <property type="entry name" value="CARBONIC ANHYDRASE 2"/>
    <property type="match status" value="1"/>
</dbReference>
<dbReference type="InterPro" id="IPR015892">
    <property type="entry name" value="Carbonic_anhydrase_CS"/>
</dbReference>
<reference evidence="11 12" key="1">
    <citation type="journal article" date="2018" name="Int. J. Syst. Evol. Microbiol.">
        <title>Methylomusa anaerophila gen. nov., sp. nov., an anaerobic methanol-utilizing bacterium isolated from a microbial fuel cell.</title>
        <authorList>
            <person name="Amano N."/>
            <person name="Yamamuro A."/>
            <person name="Miyahara M."/>
            <person name="Kouzuma A."/>
            <person name="Abe T."/>
            <person name="Watanabe K."/>
        </authorList>
    </citation>
    <scope>NUCLEOTIDE SEQUENCE [LARGE SCALE GENOMIC DNA]</scope>
    <source>
        <strain evidence="11 12">MMFC1</strain>
    </source>
</reference>
<dbReference type="RefSeq" id="WP_197723899.1">
    <property type="nucleotide sequence ID" value="NZ_AP018449.1"/>
</dbReference>
<proteinExistence type="inferred from homology"/>
<dbReference type="GO" id="GO:0015976">
    <property type="term" value="P:carbon utilization"/>
    <property type="evidence" value="ECO:0007669"/>
    <property type="project" value="InterPro"/>
</dbReference>
<evidence type="ECO:0000256" key="2">
    <source>
        <dbReference type="ARBA" id="ARBA00012925"/>
    </source>
</evidence>
<evidence type="ECO:0000313" key="11">
    <source>
        <dbReference type="EMBL" id="BBB89962.1"/>
    </source>
</evidence>
<evidence type="ECO:0000256" key="3">
    <source>
        <dbReference type="ARBA" id="ARBA00022723"/>
    </source>
</evidence>
<dbReference type="Pfam" id="PF00484">
    <property type="entry name" value="Pro_CA"/>
    <property type="match status" value="1"/>
</dbReference>
<evidence type="ECO:0000256" key="6">
    <source>
        <dbReference type="ARBA" id="ARBA00024993"/>
    </source>
</evidence>
<dbReference type="PANTHER" id="PTHR11002">
    <property type="entry name" value="CARBONIC ANHYDRASE"/>
    <property type="match status" value="1"/>
</dbReference>
<dbReference type="FunFam" id="3.40.1050.10:FF:000006">
    <property type="entry name" value="Carbonic anhydrase"/>
    <property type="match status" value="1"/>
</dbReference>
<protein>
    <recommendedName>
        <fullName evidence="2 9">Carbonic anhydrase</fullName>
        <ecNumber evidence="2 9">4.2.1.1</ecNumber>
    </recommendedName>
    <alternativeName>
        <fullName evidence="9">Carbonate dehydratase</fullName>
    </alternativeName>
</protein>
<dbReference type="EMBL" id="AP018449">
    <property type="protein sequence ID" value="BBB89962.1"/>
    <property type="molecule type" value="Genomic_DNA"/>
</dbReference>
<name>A0A348AFW4_9FIRM</name>
<gene>
    <name evidence="11" type="primary">mtcA2</name>
    <name evidence="11" type="ORF">MAMMFC1_00603</name>
</gene>
<dbReference type="CDD" id="cd03378">
    <property type="entry name" value="beta_CA_cladeC"/>
    <property type="match status" value="1"/>
</dbReference>
<accession>A0A348AFW4</accession>
<dbReference type="InterPro" id="IPR001765">
    <property type="entry name" value="Carbonic_anhydrase"/>
</dbReference>
<dbReference type="AlphaFoldDB" id="A0A348AFW4"/>
<feature type="chain" id="PRO_5016649720" description="Carbonic anhydrase" evidence="10">
    <location>
        <begin position="24"/>
        <end position="222"/>
    </location>
</feature>
<feature type="binding site" evidence="8">
    <location>
        <position position="129"/>
    </location>
    <ligand>
        <name>Zn(2+)</name>
        <dbReference type="ChEBI" id="CHEBI:29105"/>
    </ligand>
</feature>
<feature type="signal peptide" evidence="10">
    <location>
        <begin position="1"/>
        <end position="23"/>
    </location>
</feature>
<evidence type="ECO:0000256" key="1">
    <source>
        <dbReference type="ARBA" id="ARBA00006217"/>
    </source>
</evidence>
<evidence type="ECO:0000256" key="7">
    <source>
        <dbReference type="ARBA" id="ARBA00048348"/>
    </source>
</evidence>
<comment type="function">
    <text evidence="6">Catalyzes the reversible hydration of carbon dioxide to form bicarbonate.</text>
</comment>
<organism evidence="11 12">
    <name type="scientific">Methylomusa anaerophila</name>
    <dbReference type="NCBI Taxonomy" id="1930071"/>
    <lineage>
        <taxon>Bacteria</taxon>
        <taxon>Bacillati</taxon>
        <taxon>Bacillota</taxon>
        <taxon>Negativicutes</taxon>
        <taxon>Selenomonadales</taxon>
        <taxon>Sporomusaceae</taxon>
        <taxon>Methylomusa</taxon>
    </lineage>
</organism>
<dbReference type="GO" id="GO:0004089">
    <property type="term" value="F:carbonate dehydratase activity"/>
    <property type="evidence" value="ECO:0007669"/>
    <property type="project" value="UniProtKB-UniRule"/>
</dbReference>
<dbReference type="SUPFAM" id="SSF53056">
    <property type="entry name" value="beta-carbonic anhydrase, cab"/>
    <property type="match status" value="1"/>
</dbReference>
<comment type="function">
    <text evidence="9">Reversible hydration of carbon dioxide.</text>
</comment>
<evidence type="ECO:0000256" key="4">
    <source>
        <dbReference type="ARBA" id="ARBA00022833"/>
    </source>
</evidence>
<comment type="similarity">
    <text evidence="1 9">Belongs to the beta-class carbonic anhydrase family.</text>
</comment>
<sequence>MRKTCLLAAIVVACLLIAASVFATETTGISADEAKAKLIEGNQRFVTEKYANTNVDVERRSELTKGQHPFAVIVSCSDSRVPPEIVFDQGLGDLFVIRTAGDTIDDIAIGSVEYAVEHLGVQLVVVLGHEKCGAVTAAATLDDSHGHQPSYIDAVVKALQPAVDKAKTQKGDLIANAIDDNVDLVVDQLRSAGPILSDFTKKGNIKIIGAVYDLDDGVVSFR</sequence>
<dbReference type="SMART" id="SM00947">
    <property type="entry name" value="Pro_CA"/>
    <property type="match status" value="1"/>
</dbReference>
<keyword evidence="5 9" id="KW-0456">Lyase</keyword>
<dbReference type="InterPro" id="IPR036874">
    <property type="entry name" value="Carbonic_anhydrase_sf"/>
</dbReference>
<dbReference type="Gene3D" id="3.40.1050.10">
    <property type="entry name" value="Carbonic anhydrase"/>
    <property type="match status" value="1"/>
</dbReference>
<comment type="catalytic activity">
    <reaction evidence="7 9">
        <text>hydrogencarbonate + H(+) = CO2 + H2O</text>
        <dbReference type="Rhea" id="RHEA:10748"/>
        <dbReference type="ChEBI" id="CHEBI:15377"/>
        <dbReference type="ChEBI" id="CHEBI:15378"/>
        <dbReference type="ChEBI" id="CHEBI:16526"/>
        <dbReference type="ChEBI" id="CHEBI:17544"/>
        <dbReference type="EC" id="4.2.1.1"/>
    </reaction>
</comment>
<evidence type="ECO:0000256" key="10">
    <source>
        <dbReference type="SAM" id="SignalP"/>
    </source>
</evidence>
<evidence type="ECO:0000256" key="9">
    <source>
        <dbReference type="RuleBase" id="RU003956"/>
    </source>
</evidence>
<evidence type="ECO:0000256" key="8">
    <source>
        <dbReference type="PIRSR" id="PIRSR601765-1"/>
    </source>
</evidence>
<keyword evidence="4 8" id="KW-0862">Zinc</keyword>
<keyword evidence="10" id="KW-0732">Signal</keyword>
<dbReference type="KEGG" id="mana:MAMMFC1_00603"/>
<dbReference type="PROSITE" id="PS00704">
    <property type="entry name" value="PROK_CO2_ANHYDRASE_1"/>
    <property type="match status" value="1"/>
</dbReference>
<dbReference type="Proteomes" id="UP000276437">
    <property type="component" value="Chromosome"/>
</dbReference>
<keyword evidence="3 8" id="KW-0479">Metal-binding</keyword>
<dbReference type="EC" id="4.2.1.1" evidence="2 9"/>
<comment type="cofactor">
    <cofactor evidence="8">
        <name>Zn(2+)</name>
        <dbReference type="ChEBI" id="CHEBI:29105"/>
    </cofactor>
    <text evidence="8">Binds 1 zinc ion per subunit.</text>
</comment>
<feature type="binding site" evidence="8">
    <location>
        <position position="132"/>
    </location>
    <ligand>
        <name>Zn(2+)</name>
        <dbReference type="ChEBI" id="CHEBI:29105"/>
    </ligand>
</feature>